<evidence type="ECO:0000313" key="9">
    <source>
        <dbReference type="EMBL" id="OIU71847.1"/>
    </source>
</evidence>
<dbReference type="AlphaFoldDB" id="A0A1J6WVE9"/>
<keyword evidence="3 8" id="KW-0813">Transport</keyword>
<evidence type="ECO:0000256" key="1">
    <source>
        <dbReference type="ARBA" id="ARBA00004651"/>
    </source>
</evidence>
<dbReference type="Proteomes" id="UP000182062">
    <property type="component" value="Unassembled WGS sequence"/>
</dbReference>
<feature type="transmembrane region" description="Helical" evidence="8">
    <location>
        <begin position="446"/>
        <end position="467"/>
    </location>
</feature>
<evidence type="ECO:0000256" key="6">
    <source>
        <dbReference type="ARBA" id="ARBA00022989"/>
    </source>
</evidence>
<organism evidence="9 10">
    <name type="scientific">Rossellomorea aquimaris</name>
    <dbReference type="NCBI Taxonomy" id="189382"/>
    <lineage>
        <taxon>Bacteria</taxon>
        <taxon>Bacillati</taxon>
        <taxon>Bacillota</taxon>
        <taxon>Bacilli</taxon>
        <taxon>Bacillales</taxon>
        <taxon>Bacillaceae</taxon>
        <taxon>Rossellomorea</taxon>
    </lineage>
</organism>
<feature type="transmembrane region" description="Helical" evidence="8">
    <location>
        <begin position="319"/>
        <end position="343"/>
    </location>
</feature>
<keyword evidence="10" id="KW-1185">Reference proteome</keyword>
<dbReference type="RefSeq" id="WP_071617515.1">
    <property type="nucleotide sequence ID" value="NZ_MINN01000074.1"/>
</dbReference>
<feature type="transmembrane region" description="Helical" evidence="8">
    <location>
        <begin position="158"/>
        <end position="175"/>
    </location>
</feature>
<accession>A0A1J6WVE9</accession>
<dbReference type="OrthoDB" id="9761056at2"/>
<feature type="transmembrane region" description="Helical" evidence="8">
    <location>
        <begin position="129"/>
        <end position="151"/>
    </location>
</feature>
<evidence type="ECO:0000313" key="10">
    <source>
        <dbReference type="Proteomes" id="UP000182062"/>
    </source>
</evidence>
<dbReference type="GO" id="GO:0005886">
    <property type="term" value="C:plasma membrane"/>
    <property type="evidence" value="ECO:0007669"/>
    <property type="project" value="UniProtKB-SubCell"/>
</dbReference>
<feature type="transmembrane region" description="Helical" evidence="8">
    <location>
        <begin position="402"/>
        <end position="426"/>
    </location>
</feature>
<sequence length="597" mass="63176">MSTGVLAILSLLPILAVGIFLVGLRWPASKAMPISYIIAVGLALFVWKVPGANVAAASVNGLVVAGTLLFIIFGAILLLNTLQESGGIKTIRQGFTDISADRRVQVIIIAWLFGSFIEGSAGFGTPAAVAVPLLVGLGFPAMAAVVAGMVIQSTPVSFGAVGTPILVGVQSGLSADSGITTDFLAFVTDIGTKVALLHMVTGTLVPLFVVALMTRFFGKNKSFSEGIKVWKFALFAAFSMTVPYLIVANVLGPEFPSMIGGLVGLAIVITAAKKGFLMPPKEEAWDFEEKSKWDSEWSGRLEIKDIAHKSGSMSMVRAWAPYILVGLFLVLTRLKSLPLLEWFQSWTVTFPNLFGTDISSSFQPLYLPGTIFIAVSVITYFLHGMNGRAYKRAWAQSGKTMIAASTALVFTVPMVQVFLNTGGGAAGFEKMPIELANGVAAIAGDYWPFFSTFIGGIGAFIAGSNTVSNMMFSLFQYNVGSQMGVDASWIVALQAVGGAAGNMICVHNVVAASAVVGLVGKEGAVIRKTLLPFAYYALFAGSLGYSIVWYSQKGIFNLGSFIVVLIAMAAIYVIATNNKRTSLLVTKNIIGPKVKQG</sequence>
<reference evidence="9 10" key="1">
    <citation type="submission" date="2016-09" db="EMBL/GenBank/DDBJ databases">
        <title>Bacillus aquimaris SAMM genome sequence reveals colonization and biosurfactant production capacities.</title>
        <authorList>
            <person name="Waghmode S.R."/>
            <person name="Suryavanshi M.V."/>
        </authorList>
    </citation>
    <scope>NUCLEOTIDE SEQUENCE [LARGE SCALE GENOMIC DNA]</scope>
    <source>
        <strain evidence="9 10">SAMM</strain>
    </source>
</reference>
<feature type="transmembrane region" description="Helical" evidence="8">
    <location>
        <begin position="255"/>
        <end position="272"/>
    </location>
</feature>
<comment type="similarity">
    <text evidence="2 8">Belongs to the lactate permease family.</text>
</comment>
<comment type="caution">
    <text evidence="9">The sequence shown here is derived from an EMBL/GenBank/DDBJ whole genome shotgun (WGS) entry which is preliminary data.</text>
</comment>
<evidence type="ECO:0000256" key="2">
    <source>
        <dbReference type="ARBA" id="ARBA00010100"/>
    </source>
</evidence>
<keyword evidence="6 8" id="KW-1133">Transmembrane helix</keyword>
<keyword evidence="4 8" id="KW-1003">Cell membrane</keyword>
<evidence type="ECO:0000256" key="8">
    <source>
        <dbReference type="RuleBase" id="RU365092"/>
    </source>
</evidence>
<dbReference type="PANTHER" id="PTHR30003:SF0">
    <property type="entry name" value="GLYCOLATE PERMEASE GLCA-RELATED"/>
    <property type="match status" value="1"/>
</dbReference>
<evidence type="ECO:0000256" key="4">
    <source>
        <dbReference type="ARBA" id="ARBA00022475"/>
    </source>
</evidence>
<evidence type="ECO:0000256" key="3">
    <source>
        <dbReference type="ARBA" id="ARBA00022448"/>
    </source>
</evidence>
<feature type="transmembrane region" description="Helical" evidence="8">
    <location>
        <begin position="530"/>
        <end position="549"/>
    </location>
</feature>
<dbReference type="GO" id="GO:0015129">
    <property type="term" value="F:lactate transmembrane transporter activity"/>
    <property type="evidence" value="ECO:0007669"/>
    <property type="project" value="UniProtKB-UniRule"/>
</dbReference>
<dbReference type="NCBIfam" id="TIGR00795">
    <property type="entry name" value="lctP"/>
    <property type="match status" value="1"/>
</dbReference>
<proteinExistence type="inferred from homology"/>
<feature type="transmembrane region" description="Helical" evidence="8">
    <location>
        <begin position="229"/>
        <end position="249"/>
    </location>
</feature>
<feature type="transmembrane region" description="Helical" evidence="8">
    <location>
        <begin position="31"/>
        <end position="49"/>
    </location>
</feature>
<gene>
    <name evidence="9" type="ORF">BHE18_04120</name>
</gene>
<feature type="transmembrane region" description="Helical" evidence="8">
    <location>
        <begin position="363"/>
        <end position="382"/>
    </location>
</feature>
<dbReference type="GO" id="GO:0015295">
    <property type="term" value="F:solute:proton symporter activity"/>
    <property type="evidence" value="ECO:0007669"/>
    <property type="project" value="TreeGrafter"/>
</dbReference>
<dbReference type="InterPro" id="IPR003804">
    <property type="entry name" value="Lactate_perm"/>
</dbReference>
<evidence type="ECO:0000256" key="5">
    <source>
        <dbReference type="ARBA" id="ARBA00022692"/>
    </source>
</evidence>
<feature type="transmembrane region" description="Helical" evidence="8">
    <location>
        <begin position="61"/>
        <end position="82"/>
    </location>
</feature>
<feature type="transmembrane region" description="Helical" evidence="8">
    <location>
        <begin position="555"/>
        <end position="575"/>
    </location>
</feature>
<protein>
    <recommendedName>
        <fullName evidence="8">L-lactate permease</fullName>
    </recommendedName>
</protein>
<feature type="transmembrane region" description="Helical" evidence="8">
    <location>
        <begin position="195"/>
        <end position="217"/>
    </location>
</feature>
<dbReference type="EMBL" id="MINN01000074">
    <property type="protein sequence ID" value="OIU71847.1"/>
    <property type="molecule type" value="Genomic_DNA"/>
</dbReference>
<comment type="caution">
    <text evidence="8">Lacks conserved residue(s) required for the propagation of feature annotation.</text>
</comment>
<keyword evidence="7 8" id="KW-0472">Membrane</keyword>
<feature type="transmembrane region" description="Helical" evidence="8">
    <location>
        <begin position="103"/>
        <end position="123"/>
    </location>
</feature>
<name>A0A1J6WVE9_9BACI</name>
<comment type="subcellular location">
    <subcellularLocation>
        <location evidence="1 8">Cell membrane</location>
        <topology evidence="1 8">Multi-pass membrane protein</topology>
    </subcellularLocation>
</comment>
<comment type="function">
    <text evidence="8">Uptake of L-lactate across the membrane. Can also transport D-lactate and glycolate.</text>
</comment>
<evidence type="ECO:0000256" key="7">
    <source>
        <dbReference type="ARBA" id="ARBA00023136"/>
    </source>
</evidence>
<dbReference type="PANTHER" id="PTHR30003">
    <property type="entry name" value="L-LACTATE PERMEASE"/>
    <property type="match status" value="1"/>
</dbReference>
<keyword evidence="5 8" id="KW-0812">Transmembrane</keyword>
<dbReference type="Pfam" id="PF02652">
    <property type="entry name" value="Lactate_perm"/>
    <property type="match status" value="1"/>
</dbReference>
<feature type="transmembrane region" description="Helical" evidence="8">
    <location>
        <begin position="6"/>
        <end position="24"/>
    </location>
</feature>